<evidence type="ECO:0000313" key="5">
    <source>
        <dbReference type="EMBL" id="CAF4077150.1"/>
    </source>
</evidence>
<dbReference type="Pfam" id="PF00732">
    <property type="entry name" value="GMC_oxred_N"/>
    <property type="match status" value="1"/>
</dbReference>
<dbReference type="Gene3D" id="3.50.50.60">
    <property type="entry name" value="FAD/NAD(P)-binding domain"/>
    <property type="match status" value="2"/>
</dbReference>
<dbReference type="GO" id="GO:0050660">
    <property type="term" value="F:flavin adenine dinucleotide binding"/>
    <property type="evidence" value="ECO:0007669"/>
    <property type="project" value="InterPro"/>
</dbReference>
<dbReference type="OrthoDB" id="269227at2759"/>
<keyword evidence="2" id="KW-0274">FAD</keyword>
<evidence type="ECO:0000313" key="4">
    <source>
        <dbReference type="EMBL" id="CAF1030446.1"/>
    </source>
</evidence>
<feature type="binding site" evidence="2">
    <location>
        <position position="220"/>
    </location>
    <ligand>
        <name>FAD</name>
        <dbReference type="ChEBI" id="CHEBI:57692"/>
    </ligand>
</feature>
<gene>
    <name evidence="5" type="ORF">OTI717_LOCUS32992</name>
    <name evidence="4" type="ORF">RFH988_LOCUS15683</name>
</gene>
<evidence type="ECO:0000256" key="1">
    <source>
        <dbReference type="ARBA" id="ARBA00010790"/>
    </source>
</evidence>
<dbReference type="EMBL" id="CAJNOO010000772">
    <property type="protein sequence ID" value="CAF1030446.1"/>
    <property type="molecule type" value="Genomic_DNA"/>
</dbReference>
<dbReference type="PANTHER" id="PTHR11552:SF123">
    <property type="entry name" value="GMC OXIDOREDUCTASE (AFU_ORTHOLOGUE AFUA_2G01770)-RELATED"/>
    <property type="match status" value="1"/>
</dbReference>
<comment type="caution">
    <text evidence="4">The sequence shown here is derived from an EMBL/GenBank/DDBJ whole genome shotgun (WGS) entry which is preliminary data.</text>
</comment>
<dbReference type="Proteomes" id="UP000663882">
    <property type="component" value="Unassembled WGS sequence"/>
</dbReference>
<dbReference type="SUPFAM" id="SSF51905">
    <property type="entry name" value="FAD/NAD(P)-binding domain"/>
    <property type="match status" value="1"/>
</dbReference>
<keyword evidence="2" id="KW-0285">Flavoprotein</keyword>
<dbReference type="InterPro" id="IPR036188">
    <property type="entry name" value="FAD/NAD-bd_sf"/>
</dbReference>
<evidence type="ECO:0000259" key="3">
    <source>
        <dbReference type="PROSITE" id="PS00624"/>
    </source>
</evidence>
<dbReference type="GO" id="GO:0016614">
    <property type="term" value="F:oxidoreductase activity, acting on CH-OH group of donors"/>
    <property type="evidence" value="ECO:0007669"/>
    <property type="project" value="InterPro"/>
</dbReference>
<dbReference type="EMBL" id="CAJOAX010010553">
    <property type="protein sequence ID" value="CAF4077150.1"/>
    <property type="molecule type" value="Genomic_DNA"/>
</dbReference>
<dbReference type="InterPro" id="IPR012132">
    <property type="entry name" value="GMC_OxRdtase"/>
</dbReference>
<dbReference type="PANTHER" id="PTHR11552">
    <property type="entry name" value="GLUCOSE-METHANOL-CHOLINE GMC OXIDOREDUCTASE"/>
    <property type="match status" value="1"/>
</dbReference>
<proteinExistence type="inferred from homology"/>
<evidence type="ECO:0000256" key="2">
    <source>
        <dbReference type="PIRSR" id="PIRSR000137-2"/>
    </source>
</evidence>
<sequence length="527" mass="58651">MADFIIVGGGTAGCVLAARLAEHGFETLLISSGSNDTSNPLMNQQAEFDRLQRIPLLKHYLPLKSSPNLNNRTVSLTVWNTLGGSGINSGGMVRMTANGWNSFVNATGDPTFHYDNMSKYYKKVENFTSIGLSQTSNIHGKNGPIKITQVHDTTFKDVWKNVANELNEKFSEDFANTIDHGLSFEATSFTDGLRSWSGKDYLLPTINKYPNLKVMTNTIVTKFNLNKITKQIENVLFVSSDGFFYGVARKEYILSAGTFFSPHLLMLSGIGDSDILRQHQLPVKHELKQVGKHLMDNGLISIQYKTENLPIYKSKPVGFVNLQSHTTNTNPNMFFILKVNERTKNVNVFILNASPKSTAGSISLHCTNPLVPPEITLNYLENKEDVQTLIDSIHYVRRVMATDALKEFGPIIEISPGLENMDLEKYIRNTLQPAPHFVGTCSMGRNAQDSVVNNHFKVHGINNLRIVDASVFPVGLASKMGPCLTVYALAEKAADLLCNEHSLKKTKNFNRMTVSSIVSKTKKRRKN</sequence>
<dbReference type="SUPFAM" id="SSF54373">
    <property type="entry name" value="FAD-linked reductases, C-terminal domain"/>
    <property type="match status" value="1"/>
</dbReference>
<dbReference type="Gene3D" id="3.30.560.10">
    <property type="entry name" value="Glucose Oxidase, domain 3"/>
    <property type="match status" value="2"/>
</dbReference>
<feature type="domain" description="Glucose-methanol-choline oxidoreductase N-terminal" evidence="3">
    <location>
        <begin position="257"/>
        <end position="271"/>
    </location>
</feature>
<accession>A0A814IZ19</accession>
<dbReference type="Proteomes" id="UP000663823">
    <property type="component" value="Unassembled WGS sequence"/>
</dbReference>
<protein>
    <recommendedName>
        <fullName evidence="3">Glucose-methanol-choline oxidoreductase N-terminal domain-containing protein</fullName>
    </recommendedName>
</protein>
<dbReference type="InterPro" id="IPR007867">
    <property type="entry name" value="GMC_OxRtase_C"/>
</dbReference>
<dbReference type="Pfam" id="PF05199">
    <property type="entry name" value="GMC_oxred_C"/>
    <property type="match status" value="1"/>
</dbReference>
<comment type="similarity">
    <text evidence="1">Belongs to the GMC oxidoreductase family.</text>
</comment>
<reference evidence="4" key="1">
    <citation type="submission" date="2021-02" db="EMBL/GenBank/DDBJ databases">
        <authorList>
            <person name="Nowell W R."/>
        </authorList>
    </citation>
    <scope>NUCLEOTIDE SEQUENCE</scope>
</reference>
<name>A0A814IZ19_9BILA</name>
<dbReference type="AlphaFoldDB" id="A0A814IZ19"/>
<evidence type="ECO:0000313" key="6">
    <source>
        <dbReference type="Proteomes" id="UP000663882"/>
    </source>
</evidence>
<dbReference type="PIRSF" id="PIRSF000137">
    <property type="entry name" value="Alcohol_oxidase"/>
    <property type="match status" value="1"/>
</dbReference>
<organism evidence="4 6">
    <name type="scientific">Rotaria sordida</name>
    <dbReference type="NCBI Taxonomy" id="392033"/>
    <lineage>
        <taxon>Eukaryota</taxon>
        <taxon>Metazoa</taxon>
        <taxon>Spiralia</taxon>
        <taxon>Gnathifera</taxon>
        <taxon>Rotifera</taxon>
        <taxon>Eurotatoria</taxon>
        <taxon>Bdelloidea</taxon>
        <taxon>Philodinida</taxon>
        <taxon>Philodinidae</taxon>
        <taxon>Rotaria</taxon>
    </lineage>
</organism>
<comment type="cofactor">
    <cofactor evidence="2">
        <name>FAD</name>
        <dbReference type="ChEBI" id="CHEBI:57692"/>
    </cofactor>
</comment>
<dbReference type="PROSITE" id="PS00624">
    <property type="entry name" value="GMC_OXRED_2"/>
    <property type="match status" value="1"/>
</dbReference>
<dbReference type="InterPro" id="IPR000172">
    <property type="entry name" value="GMC_OxRdtase_N"/>
</dbReference>